<dbReference type="SUPFAM" id="SSF53756">
    <property type="entry name" value="UDP-Glycosyltransferase/glycogen phosphorylase"/>
    <property type="match status" value="1"/>
</dbReference>
<evidence type="ECO:0000256" key="1">
    <source>
        <dbReference type="ARBA" id="ARBA00001275"/>
    </source>
</evidence>
<evidence type="ECO:0000256" key="10">
    <source>
        <dbReference type="PIRSR" id="PIRSR000460-1"/>
    </source>
</evidence>
<accession>A0A2K4ZA21</accession>
<dbReference type="PANTHER" id="PTHR11468">
    <property type="entry name" value="GLYCOGEN PHOSPHORYLASE"/>
    <property type="match status" value="1"/>
</dbReference>
<dbReference type="GO" id="GO:0005737">
    <property type="term" value="C:cytoplasm"/>
    <property type="evidence" value="ECO:0007669"/>
    <property type="project" value="TreeGrafter"/>
</dbReference>
<keyword evidence="5 11" id="KW-0328">Glycosyltransferase</keyword>
<dbReference type="EMBL" id="OFSM01000001">
    <property type="protein sequence ID" value="SOY27307.1"/>
    <property type="molecule type" value="Genomic_DNA"/>
</dbReference>
<keyword evidence="8 11" id="KW-0119">Carbohydrate metabolism</keyword>
<keyword evidence="14" id="KW-1185">Reference proteome</keyword>
<sequence length="860" mass="98410">MENKNVTDSAERESNICAACEEDAVNTESTPAEKAEEKPVFDKELFKRSILYNVMNMYRKNLEEATPQQIFQAASYSIKDRVIGNWMNTQKAYEKEDPKMVYYMSMEFLMGRALGNNMINLEAYQGAKEVLEELGLDINVIEDQEPDAALGNGGLGRLAACFLDSLATLGYPAYGCGIRYRYGMFKQEIRDGFQVEVPDNWLAEGNPFELRRPEYAKVVKFGGHVSVRCDENGRNHFVQEGYQAVRAIPYDLPIVGYGNGIVNTLRIWDAESMGGFQLDSFDKGDYSKAVEQENLARNLVDVLYPNDNHYAGKELRLKQQYFFISASVQEAVEKYMRKHDDIHRFPEKVTFQLNDTHPTVAIPELMRILLDEYNLGWDEAWDITTRTCAYTNHTIMAEALEKWPIDLFSRLLPRIYQIVEEINRRFVQQIEEKYAHVYNVNVQEKIRKMAILYDGQVKMAHMAIVAGYSVNGVARLHTEILKSEELRDFYEMFPERFNNKTNGITQRRFLLHGNPLLAQWVTEKVGDSWITDLPQISGLKKLADDAEAQKEFMEIKYQNKLRLAKYIKEHNDIEVDPNSIFDVQVKRLHEYKRQLMNILHVMHLYNELKAHPDMEFFPRTFIFGAKAAAGYRNAKLTIKLINTVADVVNNDASIKGKIKVVFIENYNVSNAEIIFAAADVSEQISTASKEASGTGNMKFMLNGAITLGTLDGANVEIVEEVGRENAFIFGLSSNEVIHFENNGGYDPMQIFNTDADIRKVVNQLIDGTYSADKELFRPLYNSLLNTLSTNRADTYFILKDFKSYAEAQKKVEAAYRDRSGWAKSAILNVACSGKFTSDRTIQQYVDEIWHLDKVTLQQNG</sequence>
<dbReference type="Proteomes" id="UP000236311">
    <property type="component" value="Unassembled WGS sequence"/>
</dbReference>
<comment type="similarity">
    <text evidence="3 11">Belongs to the glycogen phosphorylase family.</text>
</comment>
<dbReference type="CDD" id="cd04300">
    <property type="entry name" value="GT35_Glycogen_Phosphorylase"/>
    <property type="match status" value="1"/>
</dbReference>
<keyword evidence="6 11" id="KW-0808">Transferase</keyword>
<evidence type="ECO:0000313" key="13">
    <source>
        <dbReference type="EMBL" id="SOY27307.1"/>
    </source>
</evidence>
<reference evidence="13 14" key="1">
    <citation type="submission" date="2018-01" db="EMBL/GenBank/DDBJ databases">
        <authorList>
            <person name="Gaut B.S."/>
            <person name="Morton B.R."/>
            <person name="Clegg M.T."/>
            <person name="Duvall M.R."/>
        </authorList>
    </citation>
    <scope>NUCLEOTIDE SEQUENCE [LARGE SCALE GENOMIC DNA]</scope>
    <source>
        <strain evidence="13">GP69</strain>
    </source>
</reference>
<proteinExistence type="inferred from homology"/>
<dbReference type="EC" id="2.4.1.1" evidence="11"/>
<dbReference type="AlphaFoldDB" id="A0A2K4ZA21"/>
<dbReference type="InterPro" id="IPR000811">
    <property type="entry name" value="Glyco_trans_35"/>
</dbReference>
<evidence type="ECO:0000256" key="3">
    <source>
        <dbReference type="ARBA" id="ARBA00006047"/>
    </source>
</evidence>
<evidence type="ECO:0000256" key="7">
    <source>
        <dbReference type="ARBA" id="ARBA00022898"/>
    </source>
</evidence>
<comment type="function">
    <text evidence="11">Allosteric enzyme that catalyzes the rate-limiting step in glycogen catabolism, the phosphorolytic cleavage of glycogen to produce glucose-1-phosphate, and plays a central role in maintaining cellular and organismal glucose homeostasis.</text>
</comment>
<dbReference type="GO" id="GO:0030170">
    <property type="term" value="F:pyridoxal phosphate binding"/>
    <property type="evidence" value="ECO:0007669"/>
    <property type="project" value="InterPro"/>
</dbReference>
<comment type="function">
    <text evidence="9">Phosphorylase is an important allosteric enzyme in carbohydrate metabolism. Enzymes from different sources differ in their regulatory mechanisms and in their natural substrates. However, all known phosphorylases share catalytic and structural properties.</text>
</comment>
<evidence type="ECO:0000313" key="14">
    <source>
        <dbReference type="Proteomes" id="UP000236311"/>
    </source>
</evidence>
<dbReference type="PIRSF" id="PIRSF000460">
    <property type="entry name" value="Pprylas_GlgP"/>
    <property type="match status" value="1"/>
</dbReference>
<dbReference type="PROSITE" id="PS00102">
    <property type="entry name" value="PHOSPHORYLASE"/>
    <property type="match status" value="1"/>
</dbReference>
<dbReference type="FunFam" id="3.40.50.2000:FF:000003">
    <property type="entry name" value="Alpha-1,4 glucan phosphorylase"/>
    <property type="match status" value="1"/>
</dbReference>
<dbReference type="GO" id="GO:0008184">
    <property type="term" value="F:glycogen phosphorylase activity"/>
    <property type="evidence" value="ECO:0007669"/>
    <property type="project" value="InterPro"/>
</dbReference>
<evidence type="ECO:0000256" key="9">
    <source>
        <dbReference type="ARBA" id="ARBA00025174"/>
    </source>
</evidence>
<evidence type="ECO:0000256" key="5">
    <source>
        <dbReference type="ARBA" id="ARBA00022676"/>
    </source>
</evidence>
<evidence type="ECO:0000256" key="6">
    <source>
        <dbReference type="ARBA" id="ARBA00022679"/>
    </source>
</evidence>
<dbReference type="Pfam" id="PF00343">
    <property type="entry name" value="Phosphorylase"/>
    <property type="match status" value="1"/>
</dbReference>
<evidence type="ECO:0000256" key="4">
    <source>
        <dbReference type="ARBA" id="ARBA00022533"/>
    </source>
</evidence>
<name>A0A2K4ZA21_9FIRM</name>
<dbReference type="Gene3D" id="3.40.50.2000">
    <property type="entry name" value="Glycogen Phosphorylase B"/>
    <property type="match status" value="2"/>
</dbReference>
<feature type="modified residue" description="N6-(pyridoxal phosphate)lysine" evidence="10">
    <location>
        <position position="698"/>
    </location>
</feature>
<keyword evidence="7 10" id="KW-0663">Pyridoxal phosphate</keyword>
<dbReference type="FunFam" id="3.40.50.2000:FF:000149">
    <property type="entry name" value="Glycogen phosphorylase, muscle form"/>
    <property type="match status" value="1"/>
</dbReference>
<feature type="coiled-coil region" evidence="12">
    <location>
        <begin position="536"/>
        <end position="563"/>
    </location>
</feature>
<comment type="catalytic activity">
    <reaction evidence="1 11">
        <text>[(1-&gt;4)-alpha-D-glucosyl](n) + phosphate = [(1-&gt;4)-alpha-D-glucosyl](n-1) + alpha-D-glucose 1-phosphate</text>
        <dbReference type="Rhea" id="RHEA:41732"/>
        <dbReference type="Rhea" id="RHEA-COMP:9584"/>
        <dbReference type="Rhea" id="RHEA-COMP:9586"/>
        <dbReference type="ChEBI" id="CHEBI:15444"/>
        <dbReference type="ChEBI" id="CHEBI:43474"/>
        <dbReference type="ChEBI" id="CHEBI:58601"/>
        <dbReference type="EC" id="2.4.1.1"/>
    </reaction>
</comment>
<protein>
    <recommendedName>
        <fullName evidence="11">Alpha-1,4 glucan phosphorylase</fullName>
        <ecNumber evidence="11">2.4.1.1</ecNumber>
    </recommendedName>
</protein>
<dbReference type="InterPro" id="IPR011833">
    <property type="entry name" value="Glycg_phsphrylas"/>
</dbReference>
<keyword evidence="4" id="KW-0021">Allosteric enzyme</keyword>
<comment type="cofactor">
    <cofactor evidence="2 11">
        <name>pyridoxal 5'-phosphate</name>
        <dbReference type="ChEBI" id="CHEBI:597326"/>
    </cofactor>
</comment>
<dbReference type="NCBIfam" id="TIGR02093">
    <property type="entry name" value="P_ylase"/>
    <property type="match status" value="1"/>
</dbReference>
<evidence type="ECO:0000256" key="12">
    <source>
        <dbReference type="SAM" id="Coils"/>
    </source>
</evidence>
<evidence type="ECO:0000256" key="2">
    <source>
        <dbReference type="ARBA" id="ARBA00001933"/>
    </source>
</evidence>
<dbReference type="GO" id="GO:0005980">
    <property type="term" value="P:glycogen catabolic process"/>
    <property type="evidence" value="ECO:0007669"/>
    <property type="project" value="TreeGrafter"/>
</dbReference>
<organism evidence="13 14">
    <name type="scientific">Acetatifactor muris</name>
    <dbReference type="NCBI Taxonomy" id="879566"/>
    <lineage>
        <taxon>Bacteria</taxon>
        <taxon>Bacillati</taxon>
        <taxon>Bacillota</taxon>
        <taxon>Clostridia</taxon>
        <taxon>Lachnospirales</taxon>
        <taxon>Lachnospiraceae</taxon>
        <taxon>Acetatifactor</taxon>
    </lineage>
</organism>
<keyword evidence="12" id="KW-0175">Coiled coil</keyword>
<dbReference type="PANTHER" id="PTHR11468:SF3">
    <property type="entry name" value="GLYCOGEN PHOSPHORYLASE, LIVER FORM"/>
    <property type="match status" value="1"/>
</dbReference>
<dbReference type="InterPro" id="IPR035090">
    <property type="entry name" value="Pyridoxal_P_attach_site"/>
</dbReference>
<evidence type="ECO:0000256" key="11">
    <source>
        <dbReference type="RuleBase" id="RU000587"/>
    </source>
</evidence>
<gene>
    <name evidence="13" type="primary">glgP_1</name>
    <name evidence="13" type="ORF">AMURIS_00011</name>
</gene>
<evidence type="ECO:0000256" key="8">
    <source>
        <dbReference type="ARBA" id="ARBA00023277"/>
    </source>
</evidence>